<dbReference type="SUPFAM" id="SSF55874">
    <property type="entry name" value="ATPase domain of HSP90 chaperone/DNA topoisomerase II/histidine kinase"/>
    <property type="match status" value="1"/>
</dbReference>
<keyword evidence="5" id="KW-0597">Phosphoprotein</keyword>
<proteinExistence type="predicted"/>
<dbReference type="RefSeq" id="WP_024727674.1">
    <property type="nucleotide sequence ID" value="NZ_JACOOS010000021.1"/>
</dbReference>
<reference evidence="13 14" key="1">
    <citation type="submission" date="2020-08" db="EMBL/GenBank/DDBJ databases">
        <title>Genome public.</title>
        <authorList>
            <person name="Liu C."/>
            <person name="Sun Q."/>
        </authorList>
    </citation>
    <scope>NUCLEOTIDE SEQUENCE [LARGE SCALE GENOMIC DNA]</scope>
    <source>
        <strain evidence="13 14">NSJ-7</strain>
    </source>
</reference>
<evidence type="ECO:0000256" key="3">
    <source>
        <dbReference type="ARBA" id="ARBA00012438"/>
    </source>
</evidence>
<dbReference type="Proteomes" id="UP000635828">
    <property type="component" value="Unassembled WGS sequence"/>
</dbReference>
<dbReference type="PROSITE" id="PS50109">
    <property type="entry name" value="HIS_KIN"/>
    <property type="match status" value="1"/>
</dbReference>
<organism evidence="13 14">
    <name type="scientific">Anaerostipes hominis</name>
    <name type="common">ex Liu et al. 2021</name>
    <dbReference type="NCBI Taxonomy" id="2763018"/>
    <lineage>
        <taxon>Bacteria</taxon>
        <taxon>Bacillati</taxon>
        <taxon>Bacillota</taxon>
        <taxon>Clostridia</taxon>
        <taxon>Lachnospirales</taxon>
        <taxon>Lachnospiraceae</taxon>
        <taxon>Anaerostipes</taxon>
    </lineage>
</organism>
<dbReference type="SMART" id="SM00388">
    <property type="entry name" value="HisKA"/>
    <property type="match status" value="1"/>
</dbReference>
<keyword evidence="14" id="KW-1185">Reference proteome</keyword>
<dbReference type="Gene3D" id="3.30.565.10">
    <property type="entry name" value="Histidine kinase-like ATPase, C-terminal domain"/>
    <property type="match status" value="1"/>
</dbReference>
<evidence type="ECO:0000256" key="1">
    <source>
        <dbReference type="ARBA" id="ARBA00000085"/>
    </source>
</evidence>
<evidence type="ECO:0000313" key="13">
    <source>
        <dbReference type="EMBL" id="MBC5678752.1"/>
    </source>
</evidence>
<dbReference type="CDD" id="cd00082">
    <property type="entry name" value="HisKA"/>
    <property type="match status" value="1"/>
</dbReference>
<feature type="domain" description="Histidine kinase" evidence="12">
    <location>
        <begin position="95"/>
        <end position="308"/>
    </location>
</feature>
<evidence type="ECO:0000259" key="12">
    <source>
        <dbReference type="PROSITE" id="PS50109"/>
    </source>
</evidence>
<keyword evidence="9" id="KW-1133">Transmembrane helix</keyword>
<sequence>MAGIMTAAACCLFFVSVSMGIKMWKLKRDISSFTDRLLRCLNDMTCGRELERLNEEGDTLWDKVYEKLQKLERIWKRESAENLEEKKKIKSLISDISHQTKTPIANIKLYEEVLLDEGLGTAEAGEFLQKVRIQTEKLDFLLQSMVKMSRLETGVIEVCCMKLPLCGTLLRAVAAIVPKAEKKQIRLSVDCDEDIVVNHDTKWTEEAVFNLLDNAVKYTGRGGSVGILVSVQEIFTKISIRDSGKGIALERQAEIFTRFYREPEVYDQEGIGVGLYLARKIIALQDGYIQVCSEIRKGSDFQIYLPNG</sequence>
<evidence type="ECO:0000256" key="6">
    <source>
        <dbReference type="ARBA" id="ARBA00022679"/>
    </source>
</evidence>
<dbReference type="InterPro" id="IPR003661">
    <property type="entry name" value="HisK_dim/P_dom"/>
</dbReference>
<comment type="subcellular location">
    <subcellularLocation>
        <location evidence="2">Cell membrane</location>
        <topology evidence="2">Multi-pass membrane protein</topology>
    </subcellularLocation>
</comment>
<evidence type="ECO:0000256" key="7">
    <source>
        <dbReference type="ARBA" id="ARBA00022692"/>
    </source>
</evidence>
<evidence type="ECO:0000256" key="2">
    <source>
        <dbReference type="ARBA" id="ARBA00004651"/>
    </source>
</evidence>
<evidence type="ECO:0000313" key="14">
    <source>
        <dbReference type="Proteomes" id="UP000635828"/>
    </source>
</evidence>
<evidence type="ECO:0000256" key="10">
    <source>
        <dbReference type="ARBA" id="ARBA00023012"/>
    </source>
</evidence>
<evidence type="ECO:0000256" key="5">
    <source>
        <dbReference type="ARBA" id="ARBA00022553"/>
    </source>
</evidence>
<accession>A0ABR7FU74</accession>
<dbReference type="PRINTS" id="PR00344">
    <property type="entry name" value="BCTRLSENSOR"/>
</dbReference>
<keyword evidence="7" id="KW-0812">Transmembrane</keyword>
<dbReference type="InterPro" id="IPR005467">
    <property type="entry name" value="His_kinase_dom"/>
</dbReference>
<dbReference type="GO" id="GO:0016301">
    <property type="term" value="F:kinase activity"/>
    <property type="evidence" value="ECO:0007669"/>
    <property type="project" value="UniProtKB-KW"/>
</dbReference>
<dbReference type="InterPro" id="IPR003594">
    <property type="entry name" value="HATPase_dom"/>
</dbReference>
<dbReference type="InterPro" id="IPR050351">
    <property type="entry name" value="BphY/WalK/GraS-like"/>
</dbReference>
<dbReference type="PANTHER" id="PTHR45453">
    <property type="entry name" value="PHOSPHATE REGULON SENSOR PROTEIN PHOR"/>
    <property type="match status" value="1"/>
</dbReference>
<keyword evidence="10" id="KW-0902">Two-component regulatory system</keyword>
<dbReference type="EC" id="2.7.13.3" evidence="3"/>
<evidence type="ECO:0000256" key="8">
    <source>
        <dbReference type="ARBA" id="ARBA00022777"/>
    </source>
</evidence>
<comment type="caution">
    <text evidence="13">The sequence shown here is derived from an EMBL/GenBank/DDBJ whole genome shotgun (WGS) entry which is preliminary data.</text>
</comment>
<keyword evidence="6" id="KW-0808">Transferase</keyword>
<dbReference type="InterPro" id="IPR036890">
    <property type="entry name" value="HATPase_C_sf"/>
</dbReference>
<keyword evidence="11" id="KW-0472">Membrane</keyword>
<keyword evidence="4" id="KW-1003">Cell membrane</keyword>
<dbReference type="PANTHER" id="PTHR45453:SF2">
    <property type="entry name" value="HISTIDINE KINASE"/>
    <property type="match status" value="1"/>
</dbReference>
<dbReference type="Gene3D" id="1.10.287.130">
    <property type="match status" value="1"/>
</dbReference>
<comment type="catalytic activity">
    <reaction evidence="1">
        <text>ATP + protein L-histidine = ADP + protein N-phospho-L-histidine.</text>
        <dbReference type="EC" id="2.7.13.3"/>
    </reaction>
</comment>
<dbReference type="Pfam" id="PF00512">
    <property type="entry name" value="HisKA"/>
    <property type="match status" value="1"/>
</dbReference>
<dbReference type="SMART" id="SM00387">
    <property type="entry name" value="HATPase_c"/>
    <property type="match status" value="1"/>
</dbReference>
<dbReference type="InterPro" id="IPR004358">
    <property type="entry name" value="Sig_transdc_His_kin-like_C"/>
</dbReference>
<keyword evidence="8 13" id="KW-0418">Kinase</keyword>
<protein>
    <recommendedName>
        <fullName evidence="3">histidine kinase</fullName>
        <ecNumber evidence="3">2.7.13.3</ecNumber>
    </recommendedName>
</protein>
<evidence type="ECO:0000256" key="11">
    <source>
        <dbReference type="ARBA" id="ARBA00023136"/>
    </source>
</evidence>
<dbReference type="Pfam" id="PF02518">
    <property type="entry name" value="HATPase_c"/>
    <property type="match status" value="1"/>
</dbReference>
<evidence type="ECO:0000256" key="4">
    <source>
        <dbReference type="ARBA" id="ARBA00022475"/>
    </source>
</evidence>
<evidence type="ECO:0000256" key="9">
    <source>
        <dbReference type="ARBA" id="ARBA00022989"/>
    </source>
</evidence>
<dbReference type="InterPro" id="IPR036097">
    <property type="entry name" value="HisK_dim/P_sf"/>
</dbReference>
<dbReference type="SUPFAM" id="SSF47384">
    <property type="entry name" value="Homodimeric domain of signal transducing histidine kinase"/>
    <property type="match status" value="1"/>
</dbReference>
<gene>
    <name evidence="13" type="ORF">H8S22_14565</name>
</gene>
<name>A0ABR7FU74_9FIRM</name>
<dbReference type="EMBL" id="JACOOS010000021">
    <property type="protein sequence ID" value="MBC5678752.1"/>
    <property type="molecule type" value="Genomic_DNA"/>
</dbReference>